<evidence type="ECO:0000313" key="1">
    <source>
        <dbReference type="EMBL" id="TRL78055.1"/>
    </source>
</evidence>
<dbReference type="EMBL" id="VJMP01000003">
    <property type="protein sequence ID" value="TRL78055.1"/>
    <property type="molecule type" value="Genomic_DNA"/>
</dbReference>
<name>A0AB38PF53_STAHA</name>
<accession>A0AB38PF53</accession>
<dbReference type="AlphaFoldDB" id="A0AB38PF53"/>
<reference evidence="1 2" key="1">
    <citation type="submission" date="2019-07" db="EMBL/GenBank/DDBJ databases">
        <title>Genome Sequencing and Assembly of Staphylococcus haemolyticus SDA2.</title>
        <authorList>
            <person name="Emmons C.B."/>
            <person name="Park C."/>
            <person name="Sevigny J.L."/>
            <person name="Andam C."/>
        </authorList>
    </citation>
    <scope>NUCLEOTIDE SEQUENCE [LARGE SCALE GENOMIC DNA]</scope>
    <source>
        <strain evidence="1 2">SDA2</strain>
    </source>
</reference>
<dbReference type="RefSeq" id="WP_107611346.1">
    <property type="nucleotide sequence ID" value="NZ_JAHCOJ010000002.1"/>
</dbReference>
<evidence type="ECO:0000313" key="2">
    <source>
        <dbReference type="Proteomes" id="UP000316594"/>
    </source>
</evidence>
<gene>
    <name evidence="1" type="ORF">FNL11_04870</name>
</gene>
<proteinExistence type="predicted"/>
<evidence type="ECO:0008006" key="3">
    <source>
        <dbReference type="Google" id="ProtNLM"/>
    </source>
</evidence>
<dbReference type="Proteomes" id="UP000316594">
    <property type="component" value="Unassembled WGS sequence"/>
</dbReference>
<organism evidence="1 2">
    <name type="scientific">Staphylococcus haemolyticus</name>
    <dbReference type="NCBI Taxonomy" id="1283"/>
    <lineage>
        <taxon>Bacteria</taxon>
        <taxon>Bacillati</taxon>
        <taxon>Bacillota</taxon>
        <taxon>Bacilli</taxon>
        <taxon>Bacillales</taxon>
        <taxon>Staphylococcaceae</taxon>
        <taxon>Staphylococcus</taxon>
    </lineage>
</organism>
<comment type="caution">
    <text evidence="1">The sequence shown here is derived from an EMBL/GenBank/DDBJ whole genome shotgun (WGS) entry which is preliminary data.</text>
</comment>
<protein>
    <recommendedName>
        <fullName evidence="3">Rho termination factor N-terminal domain-containing protein</fullName>
    </recommendedName>
</protein>
<sequence length="89" mass="10223">MAYSYEVVRPFVDAEDNKPYEVGDIYPTDITDERITQLLHADNKYNKQYIKLVMDSKNTKAELIEIADKHGIEVSEKDTKADILDTLEG</sequence>